<dbReference type="Proteomes" id="UP001060215">
    <property type="component" value="Chromosome 5"/>
</dbReference>
<proteinExistence type="predicted"/>
<organism evidence="1 2">
    <name type="scientific">Camellia lanceoleosa</name>
    <dbReference type="NCBI Taxonomy" id="1840588"/>
    <lineage>
        <taxon>Eukaryota</taxon>
        <taxon>Viridiplantae</taxon>
        <taxon>Streptophyta</taxon>
        <taxon>Embryophyta</taxon>
        <taxon>Tracheophyta</taxon>
        <taxon>Spermatophyta</taxon>
        <taxon>Magnoliopsida</taxon>
        <taxon>eudicotyledons</taxon>
        <taxon>Gunneridae</taxon>
        <taxon>Pentapetalae</taxon>
        <taxon>asterids</taxon>
        <taxon>Ericales</taxon>
        <taxon>Theaceae</taxon>
        <taxon>Camellia</taxon>
    </lineage>
</organism>
<evidence type="ECO:0000313" key="1">
    <source>
        <dbReference type="EMBL" id="KAI8010914.1"/>
    </source>
</evidence>
<keyword evidence="1" id="KW-0808">Transferase</keyword>
<keyword evidence="2" id="KW-1185">Reference proteome</keyword>
<dbReference type="EMBL" id="CM045762">
    <property type="protein sequence ID" value="KAI8010914.1"/>
    <property type="molecule type" value="Genomic_DNA"/>
</dbReference>
<name>A0ACC0HD16_9ERIC</name>
<keyword evidence="1" id="KW-0418">Kinase</keyword>
<evidence type="ECO:0000313" key="2">
    <source>
        <dbReference type="Proteomes" id="UP001060215"/>
    </source>
</evidence>
<comment type="caution">
    <text evidence="1">The sequence shown here is derived from an EMBL/GenBank/DDBJ whole genome shotgun (WGS) entry which is preliminary data.</text>
</comment>
<accession>A0ACC0HD16</accession>
<sequence>MPKMKHLLRKLHIGGGCNNGNHHPSQLQTAEVTPPLSSSSASLESTLMRIRAVESTENSVDFNFFEEEFQVQLALAISVSDPDSREDPEMVHIKDAKQISLGCVPSETLTESLSSVPMDHTNSKIGTDAPPSSTPNWTINISDVRTVKVSNISLATSEKDIEEFFSFSGDIQYVEMQRYPQAVWTLSESSGGLNGEESGGHVHVTCHGGGTGGPGEEDGVDDEGLIGGGLILVVEAIGEGSVGEAGEGRESGGDAAEAADGGGEGDGVAVAVSEKELGEL</sequence>
<protein>
    <submittedName>
        <fullName evidence="1">Serine/threonine-protein kinase EDR1</fullName>
    </submittedName>
</protein>
<gene>
    <name evidence="1" type="ORF">LOK49_LG06G02307</name>
</gene>
<reference evidence="1 2" key="1">
    <citation type="journal article" date="2022" name="Plant J.">
        <title>Chromosome-level genome of Camellia lanceoleosa provides a valuable resource for understanding genome evolution and self-incompatibility.</title>
        <authorList>
            <person name="Gong W."/>
            <person name="Xiao S."/>
            <person name="Wang L."/>
            <person name="Liao Z."/>
            <person name="Chang Y."/>
            <person name="Mo W."/>
            <person name="Hu G."/>
            <person name="Li W."/>
            <person name="Zhao G."/>
            <person name="Zhu H."/>
            <person name="Hu X."/>
            <person name="Ji K."/>
            <person name="Xiang X."/>
            <person name="Song Q."/>
            <person name="Yuan D."/>
            <person name="Jin S."/>
            <person name="Zhang L."/>
        </authorList>
    </citation>
    <scope>NUCLEOTIDE SEQUENCE [LARGE SCALE GENOMIC DNA]</scope>
    <source>
        <strain evidence="1">SQ_2022a</strain>
    </source>
</reference>